<dbReference type="PANTHER" id="PTHR23426:SF65">
    <property type="entry name" value="FERREDOXIN-2, MITOCHONDRIAL"/>
    <property type="match status" value="1"/>
</dbReference>
<keyword evidence="2" id="KW-0001">2Fe-2S</keyword>
<dbReference type="CDD" id="cd00207">
    <property type="entry name" value="fer2"/>
    <property type="match status" value="1"/>
</dbReference>
<evidence type="ECO:0000256" key="5">
    <source>
        <dbReference type="ARBA" id="ARBA00023014"/>
    </source>
</evidence>
<comment type="caution">
    <text evidence="8">The sequence shown here is derived from an EMBL/GenBank/DDBJ whole genome shotgun (WGS) entry which is preliminary data.</text>
</comment>
<dbReference type="AlphaFoldDB" id="A0A2G1QSN3"/>
<evidence type="ECO:0000259" key="7">
    <source>
        <dbReference type="PROSITE" id="PS51085"/>
    </source>
</evidence>
<dbReference type="InterPro" id="IPR018298">
    <property type="entry name" value="Adrenodoxin_Fe-S_BS"/>
</dbReference>
<dbReference type="GO" id="GO:0051537">
    <property type="term" value="F:2 iron, 2 sulfur cluster binding"/>
    <property type="evidence" value="ECO:0007669"/>
    <property type="project" value="UniProtKB-KW"/>
</dbReference>
<organism evidence="8 9">
    <name type="scientific">Zhengella mangrovi</name>
    <dbReference type="NCBI Taxonomy" id="1982044"/>
    <lineage>
        <taxon>Bacteria</taxon>
        <taxon>Pseudomonadati</taxon>
        <taxon>Pseudomonadota</taxon>
        <taxon>Alphaproteobacteria</taxon>
        <taxon>Hyphomicrobiales</taxon>
        <taxon>Notoacmeibacteraceae</taxon>
        <taxon>Zhengella</taxon>
    </lineage>
</organism>
<evidence type="ECO:0000256" key="3">
    <source>
        <dbReference type="ARBA" id="ARBA00022723"/>
    </source>
</evidence>
<dbReference type="Pfam" id="PF00111">
    <property type="entry name" value="Fer2"/>
    <property type="match status" value="1"/>
</dbReference>
<dbReference type="Gene3D" id="3.10.20.30">
    <property type="match status" value="1"/>
</dbReference>
<protein>
    <submittedName>
        <fullName evidence="8">(2Fe-2S)-binding protein</fullName>
    </submittedName>
</protein>
<dbReference type="GO" id="GO:0046872">
    <property type="term" value="F:metal ion binding"/>
    <property type="evidence" value="ECO:0007669"/>
    <property type="project" value="UniProtKB-KW"/>
</dbReference>
<evidence type="ECO:0000256" key="2">
    <source>
        <dbReference type="ARBA" id="ARBA00022714"/>
    </source>
</evidence>
<evidence type="ECO:0000313" key="9">
    <source>
        <dbReference type="Proteomes" id="UP000221168"/>
    </source>
</evidence>
<keyword evidence="9" id="KW-1185">Reference proteome</keyword>
<keyword evidence="4" id="KW-0408">Iron</keyword>
<accession>A0A2G1QSN3</accession>
<keyword evidence="3" id="KW-0479">Metal-binding</keyword>
<dbReference type="Proteomes" id="UP000221168">
    <property type="component" value="Unassembled WGS sequence"/>
</dbReference>
<dbReference type="PROSITE" id="PS51085">
    <property type="entry name" value="2FE2S_FER_2"/>
    <property type="match status" value="1"/>
</dbReference>
<dbReference type="InterPro" id="IPR001041">
    <property type="entry name" value="2Fe-2S_ferredoxin-type"/>
</dbReference>
<sequence>MVKVTYISTTGEKTTVEGKAGDSVMQTAVDHGIDGIVGECGGSMACATCHVFVDEAFLAATGEKSDSEEAMLEGAASDVRPNSRLSCQIRLSDALDGLVVQVAEEQM</sequence>
<dbReference type="PROSITE" id="PS00814">
    <property type="entry name" value="ADX"/>
    <property type="match status" value="1"/>
</dbReference>
<dbReference type="GO" id="GO:0140647">
    <property type="term" value="P:P450-containing electron transport chain"/>
    <property type="evidence" value="ECO:0007669"/>
    <property type="project" value="InterPro"/>
</dbReference>
<dbReference type="GO" id="GO:0005829">
    <property type="term" value="C:cytosol"/>
    <property type="evidence" value="ECO:0007669"/>
    <property type="project" value="TreeGrafter"/>
</dbReference>
<dbReference type="SUPFAM" id="SSF54292">
    <property type="entry name" value="2Fe-2S ferredoxin-like"/>
    <property type="match status" value="1"/>
</dbReference>
<dbReference type="InterPro" id="IPR001055">
    <property type="entry name" value="Adrenodoxin-like"/>
</dbReference>
<evidence type="ECO:0000256" key="1">
    <source>
        <dbReference type="ARBA" id="ARBA00010914"/>
    </source>
</evidence>
<comment type="cofactor">
    <cofactor evidence="6">
        <name>[2Fe-2S] cluster</name>
        <dbReference type="ChEBI" id="CHEBI:190135"/>
    </cofactor>
</comment>
<keyword evidence="5" id="KW-0411">Iron-sulfur</keyword>
<dbReference type="OrthoDB" id="9799640at2"/>
<dbReference type="EMBL" id="PDVP01000001">
    <property type="protein sequence ID" value="PHP68491.1"/>
    <property type="molecule type" value="Genomic_DNA"/>
</dbReference>
<feature type="domain" description="2Fe-2S ferredoxin-type" evidence="7">
    <location>
        <begin position="2"/>
        <end position="106"/>
    </location>
</feature>
<dbReference type="RefSeq" id="WP_099302577.1">
    <property type="nucleotide sequence ID" value="NZ_PDVP01000001.1"/>
</dbReference>
<comment type="similarity">
    <text evidence="1">Belongs to the adrenodoxin/putidaredoxin family.</text>
</comment>
<evidence type="ECO:0000256" key="4">
    <source>
        <dbReference type="ARBA" id="ARBA00023004"/>
    </source>
</evidence>
<dbReference type="GO" id="GO:0009055">
    <property type="term" value="F:electron transfer activity"/>
    <property type="evidence" value="ECO:0007669"/>
    <property type="project" value="TreeGrafter"/>
</dbReference>
<proteinExistence type="inferred from homology"/>
<name>A0A2G1QSN3_9HYPH</name>
<dbReference type="PANTHER" id="PTHR23426">
    <property type="entry name" value="FERREDOXIN/ADRENODOXIN"/>
    <property type="match status" value="1"/>
</dbReference>
<evidence type="ECO:0000256" key="6">
    <source>
        <dbReference type="ARBA" id="ARBA00034078"/>
    </source>
</evidence>
<dbReference type="PRINTS" id="PR00355">
    <property type="entry name" value="ADRENODOXIN"/>
</dbReference>
<dbReference type="InterPro" id="IPR036010">
    <property type="entry name" value="2Fe-2S_ferredoxin-like_sf"/>
</dbReference>
<gene>
    <name evidence="8" type="ORF">CSC94_00330</name>
</gene>
<dbReference type="InterPro" id="IPR012675">
    <property type="entry name" value="Beta-grasp_dom_sf"/>
</dbReference>
<reference evidence="8 9" key="1">
    <citation type="submission" date="2017-10" db="EMBL/GenBank/DDBJ databases">
        <title>Sedimentibacterium mangrovi gen. nov., sp. nov., a novel member of family Phyllobacteriacea isolated from mangrove sediment.</title>
        <authorList>
            <person name="Liao H."/>
            <person name="Tian Y."/>
        </authorList>
    </citation>
    <scope>NUCLEOTIDE SEQUENCE [LARGE SCALE GENOMIC DNA]</scope>
    <source>
        <strain evidence="8 9">X9-2-2</strain>
    </source>
</reference>
<evidence type="ECO:0000313" key="8">
    <source>
        <dbReference type="EMBL" id="PHP68491.1"/>
    </source>
</evidence>